<dbReference type="GO" id="GO:0005886">
    <property type="term" value="C:plasma membrane"/>
    <property type="evidence" value="ECO:0007669"/>
    <property type="project" value="UniProtKB-SubCell"/>
</dbReference>
<feature type="domain" description="Acyltransferase 3" evidence="8">
    <location>
        <begin position="4"/>
        <end position="327"/>
    </location>
</feature>
<evidence type="ECO:0000313" key="9">
    <source>
        <dbReference type="EMBL" id="RUQ30987.1"/>
    </source>
</evidence>
<evidence type="ECO:0000256" key="1">
    <source>
        <dbReference type="ARBA" id="ARBA00004651"/>
    </source>
</evidence>
<dbReference type="OrthoDB" id="5808342at2"/>
<feature type="transmembrane region" description="Helical" evidence="7">
    <location>
        <begin position="245"/>
        <end position="263"/>
    </location>
</feature>
<evidence type="ECO:0000256" key="4">
    <source>
        <dbReference type="ARBA" id="ARBA00022692"/>
    </source>
</evidence>
<comment type="caution">
    <text evidence="9">The sequence shown here is derived from an EMBL/GenBank/DDBJ whole genome shotgun (WGS) entry which is preliminary data.</text>
</comment>
<dbReference type="GO" id="GO:0016413">
    <property type="term" value="F:O-acetyltransferase activity"/>
    <property type="evidence" value="ECO:0007669"/>
    <property type="project" value="TreeGrafter"/>
</dbReference>
<evidence type="ECO:0000256" key="5">
    <source>
        <dbReference type="ARBA" id="ARBA00022989"/>
    </source>
</evidence>
<gene>
    <name evidence="9" type="ORF">ELQ35_05195</name>
</gene>
<feature type="transmembrane region" description="Helical" evidence="7">
    <location>
        <begin position="275"/>
        <end position="297"/>
    </location>
</feature>
<keyword evidence="10" id="KW-1185">Reference proteome</keyword>
<dbReference type="AlphaFoldDB" id="A0A433HRK6"/>
<keyword evidence="9" id="KW-0808">Transferase</keyword>
<feature type="transmembrane region" description="Helical" evidence="7">
    <location>
        <begin position="41"/>
        <end position="59"/>
    </location>
</feature>
<evidence type="ECO:0000256" key="7">
    <source>
        <dbReference type="SAM" id="Phobius"/>
    </source>
</evidence>
<sequence>MERNYAIDFIKFFAIFAVVVIHTIPKDSLIGLFVLDNFSRFAVPFFFVASGYLFGLKIIDNKESLAYFKKYVIKILKIYVCWLVFYTIYDVLIIYKNGSGVQRELMKYFDEFTLLNLLYYGEGTSGYHLWFLTSLIWSIITLYVFFRIKKINILFIVSLVLNLIGLFGQSYSMFYKLPISSTRDTLFFGLFYTALGFFFAFNLKWNKPRQINNKTYLYLFFFFSLLQVMEGYILDKVFSGSHGEYFLSTIFLTAFLFFFALNNKLLGKGLLITKIGGDALGIYIVHVFFIDIVDLTLNSLGLNFISENLLWKLFETLIVFIISYIAYSFLQYLKHGLMRKNHS</sequence>
<accession>A0A433HRK6</accession>
<feature type="transmembrane region" description="Helical" evidence="7">
    <location>
        <begin position="215"/>
        <end position="233"/>
    </location>
</feature>
<feature type="transmembrane region" description="Helical" evidence="7">
    <location>
        <begin position="153"/>
        <end position="174"/>
    </location>
</feature>
<evidence type="ECO:0000259" key="8">
    <source>
        <dbReference type="Pfam" id="PF01757"/>
    </source>
</evidence>
<keyword evidence="9" id="KW-0012">Acyltransferase</keyword>
<evidence type="ECO:0000313" key="10">
    <source>
        <dbReference type="Proteomes" id="UP000267430"/>
    </source>
</evidence>
<dbReference type="InterPro" id="IPR002656">
    <property type="entry name" value="Acyl_transf_3_dom"/>
</dbReference>
<dbReference type="Pfam" id="PF01757">
    <property type="entry name" value="Acyl_transf_3"/>
    <property type="match status" value="1"/>
</dbReference>
<feature type="transmembrane region" description="Helical" evidence="7">
    <location>
        <begin position="12"/>
        <end position="35"/>
    </location>
</feature>
<keyword evidence="5 7" id="KW-1133">Transmembrane helix</keyword>
<organism evidence="9 10">
    <name type="scientific">Peribacillus cavernae</name>
    <dbReference type="NCBI Taxonomy" id="1674310"/>
    <lineage>
        <taxon>Bacteria</taxon>
        <taxon>Bacillati</taxon>
        <taxon>Bacillota</taxon>
        <taxon>Bacilli</taxon>
        <taxon>Bacillales</taxon>
        <taxon>Bacillaceae</taxon>
        <taxon>Peribacillus</taxon>
    </lineage>
</organism>
<comment type="subcellular location">
    <subcellularLocation>
        <location evidence="1">Cell membrane</location>
        <topology evidence="1">Multi-pass membrane protein</topology>
    </subcellularLocation>
</comment>
<name>A0A433HRK6_9BACI</name>
<evidence type="ECO:0000256" key="2">
    <source>
        <dbReference type="ARBA" id="ARBA00007400"/>
    </source>
</evidence>
<evidence type="ECO:0000256" key="6">
    <source>
        <dbReference type="ARBA" id="ARBA00023136"/>
    </source>
</evidence>
<keyword evidence="3" id="KW-1003">Cell membrane</keyword>
<dbReference type="EMBL" id="RYZZ01000006">
    <property type="protein sequence ID" value="RUQ30987.1"/>
    <property type="molecule type" value="Genomic_DNA"/>
</dbReference>
<proteinExistence type="inferred from homology"/>
<dbReference type="RefSeq" id="WP_126863772.1">
    <property type="nucleotide sequence ID" value="NZ_JAUSTX010000005.1"/>
</dbReference>
<dbReference type="Proteomes" id="UP000267430">
    <property type="component" value="Unassembled WGS sequence"/>
</dbReference>
<dbReference type="PANTHER" id="PTHR40074:SF2">
    <property type="entry name" value="O-ACETYLTRANSFERASE WECH"/>
    <property type="match status" value="1"/>
</dbReference>
<keyword evidence="4 7" id="KW-0812">Transmembrane</keyword>
<evidence type="ECO:0000256" key="3">
    <source>
        <dbReference type="ARBA" id="ARBA00022475"/>
    </source>
</evidence>
<comment type="similarity">
    <text evidence="2">Belongs to the acyltransferase 3 family.</text>
</comment>
<feature type="transmembrane region" description="Helical" evidence="7">
    <location>
        <begin position="309"/>
        <end position="330"/>
    </location>
</feature>
<feature type="transmembrane region" description="Helical" evidence="7">
    <location>
        <begin position="71"/>
        <end position="95"/>
    </location>
</feature>
<feature type="transmembrane region" description="Helical" evidence="7">
    <location>
        <begin position="186"/>
        <end position="203"/>
    </location>
</feature>
<reference evidence="9 10" key="1">
    <citation type="submission" date="2018-12" db="EMBL/GenBank/DDBJ databases">
        <title>Bacillus chawlae sp. nov., Bacillus glennii sp. nov., and Bacillus saganii sp. nov. Isolated from the Vehicle Assembly Building at Kennedy Space Center where the Viking Spacecraft were Assembled.</title>
        <authorList>
            <person name="Seuylemezian A."/>
            <person name="Vaishampayan P."/>
        </authorList>
    </citation>
    <scope>NUCLEOTIDE SEQUENCE [LARGE SCALE GENOMIC DNA]</scope>
    <source>
        <strain evidence="9 10">L5</strain>
    </source>
</reference>
<keyword evidence="6 7" id="KW-0472">Membrane</keyword>
<dbReference type="GO" id="GO:0009246">
    <property type="term" value="P:enterobacterial common antigen biosynthetic process"/>
    <property type="evidence" value="ECO:0007669"/>
    <property type="project" value="TreeGrafter"/>
</dbReference>
<dbReference type="PANTHER" id="PTHR40074">
    <property type="entry name" value="O-ACETYLTRANSFERASE WECH"/>
    <property type="match status" value="1"/>
</dbReference>
<feature type="transmembrane region" description="Helical" evidence="7">
    <location>
        <begin position="127"/>
        <end position="146"/>
    </location>
</feature>
<protein>
    <submittedName>
        <fullName evidence="9">Acyltransferase</fullName>
    </submittedName>
</protein>